<sequence length="189" mass="22178">MPVTWLGHTYVIHHCNGQCLIVLNTKVNERHPLQELYAKNIPRNFGPDELVPIFSNAGLVHTIRLLMDYGQENRGYAYVSYVNPSHNGRALRVLNGMPLNETQRLELYRSRDRRRFQLCNVHHLCTVPMMHRTIAHMTHITDFEYQIIPRELAYDVELNFKSHNDYIHAFNKLNRVKNMFGPSCFVKSC</sequence>
<dbReference type="InterPro" id="IPR000504">
    <property type="entry name" value="RRM_dom"/>
</dbReference>
<dbReference type="VEuPathDB" id="VectorBase:AEPI003106"/>
<organism evidence="4 5">
    <name type="scientific">Anopheles epiroticus</name>
    <dbReference type="NCBI Taxonomy" id="199890"/>
    <lineage>
        <taxon>Eukaryota</taxon>
        <taxon>Metazoa</taxon>
        <taxon>Ecdysozoa</taxon>
        <taxon>Arthropoda</taxon>
        <taxon>Hexapoda</taxon>
        <taxon>Insecta</taxon>
        <taxon>Pterygota</taxon>
        <taxon>Neoptera</taxon>
        <taxon>Endopterygota</taxon>
        <taxon>Diptera</taxon>
        <taxon>Nematocera</taxon>
        <taxon>Culicoidea</taxon>
        <taxon>Culicidae</taxon>
        <taxon>Anophelinae</taxon>
        <taxon>Anopheles</taxon>
    </lineage>
</organism>
<keyword evidence="5" id="KW-1185">Reference proteome</keyword>
<evidence type="ECO:0000259" key="3">
    <source>
        <dbReference type="PROSITE" id="PS50102"/>
    </source>
</evidence>
<dbReference type="EnsemblMetazoa" id="AEPI003106-RA">
    <property type="protein sequence ID" value="AEPI003106-PA"/>
    <property type="gene ID" value="AEPI003106"/>
</dbReference>
<dbReference type="AlphaFoldDB" id="A0A182P853"/>
<reference evidence="4" key="2">
    <citation type="submission" date="2020-05" db="UniProtKB">
        <authorList>
            <consortium name="EnsemblMetazoa"/>
        </authorList>
    </citation>
    <scope>IDENTIFICATION</scope>
    <source>
        <strain evidence="4">Epiroticus2</strain>
    </source>
</reference>
<dbReference type="GO" id="GO:0003723">
    <property type="term" value="F:RNA binding"/>
    <property type="evidence" value="ECO:0007669"/>
    <property type="project" value="UniProtKB-UniRule"/>
</dbReference>
<dbReference type="PANTHER" id="PTHR21245">
    <property type="entry name" value="HETEROGENEOUS NUCLEAR RIBONUCLEOPROTEIN"/>
    <property type="match status" value="1"/>
</dbReference>
<dbReference type="InterPro" id="IPR035979">
    <property type="entry name" value="RBD_domain_sf"/>
</dbReference>
<protein>
    <recommendedName>
        <fullName evidence="3">RRM domain-containing protein</fullName>
    </recommendedName>
</protein>
<evidence type="ECO:0000313" key="5">
    <source>
        <dbReference type="Proteomes" id="UP000075885"/>
    </source>
</evidence>
<dbReference type="SUPFAM" id="SSF54928">
    <property type="entry name" value="RNA-binding domain, RBD"/>
    <property type="match status" value="1"/>
</dbReference>
<dbReference type="Proteomes" id="UP000075885">
    <property type="component" value="Unassembled WGS sequence"/>
</dbReference>
<dbReference type="PROSITE" id="PS50102">
    <property type="entry name" value="RRM"/>
    <property type="match status" value="1"/>
</dbReference>
<dbReference type="Pfam" id="PF00076">
    <property type="entry name" value="RRM_1"/>
    <property type="match status" value="1"/>
</dbReference>
<evidence type="ECO:0000256" key="1">
    <source>
        <dbReference type="ARBA" id="ARBA00022884"/>
    </source>
</evidence>
<evidence type="ECO:0000256" key="2">
    <source>
        <dbReference type="PROSITE-ProRule" id="PRU00176"/>
    </source>
</evidence>
<reference evidence="5" key="1">
    <citation type="submission" date="2013-03" db="EMBL/GenBank/DDBJ databases">
        <title>The Genome Sequence of Anopheles epiroticus epiroticus2.</title>
        <authorList>
            <consortium name="The Broad Institute Genomics Platform"/>
            <person name="Neafsey D.E."/>
            <person name="Howell P."/>
            <person name="Walker B."/>
            <person name="Young S.K."/>
            <person name="Zeng Q."/>
            <person name="Gargeya S."/>
            <person name="Fitzgerald M."/>
            <person name="Haas B."/>
            <person name="Abouelleil A."/>
            <person name="Allen A.W."/>
            <person name="Alvarado L."/>
            <person name="Arachchi H.M."/>
            <person name="Berlin A.M."/>
            <person name="Chapman S.B."/>
            <person name="Gainer-Dewar J."/>
            <person name="Goldberg J."/>
            <person name="Griggs A."/>
            <person name="Gujja S."/>
            <person name="Hansen M."/>
            <person name="Howarth C."/>
            <person name="Imamovic A."/>
            <person name="Ireland A."/>
            <person name="Larimer J."/>
            <person name="McCowan C."/>
            <person name="Murphy C."/>
            <person name="Pearson M."/>
            <person name="Poon T.W."/>
            <person name="Priest M."/>
            <person name="Roberts A."/>
            <person name="Saif S."/>
            <person name="Shea T."/>
            <person name="Sisk P."/>
            <person name="Sykes S."/>
            <person name="Wortman J."/>
            <person name="Nusbaum C."/>
            <person name="Birren B."/>
        </authorList>
    </citation>
    <scope>NUCLEOTIDE SEQUENCE [LARGE SCALE GENOMIC DNA]</scope>
    <source>
        <strain evidence="5">Epiroticus2</strain>
    </source>
</reference>
<dbReference type="InterPro" id="IPR012677">
    <property type="entry name" value="Nucleotide-bd_a/b_plait_sf"/>
</dbReference>
<name>A0A182P853_9DIPT</name>
<dbReference type="STRING" id="199890.A0A182P853"/>
<proteinExistence type="predicted"/>
<feature type="domain" description="RRM" evidence="3">
    <location>
        <begin position="34"/>
        <end position="112"/>
    </location>
</feature>
<evidence type="ECO:0000313" key="4">
    <source>
        <dbReference type="EnsemblMetazoa" id="AEPI003106-PA"/>
    </source>
</evidence>
<accession>A0A182P853</accession>
<dbReference type="SMART" id="SM00360">
    <property type="entry name" value="RRM"/>
    <property type="match status" value="1"/>
</dbReference>
<dbReference type="Gene3D" id="3.30.70.330">
    <property type="match status" value="1"/>
</dbReference>
<keyword evidence="1 2" id="KW-0694">RNA-binding</keyword>